<proteinExistence type="predicted"/>
<evidence type="ECO:0000313" key="1">
    <source>
        <dbReference type="EMBL" id="GEO08480.1"/>
    </source>
</evidence>
<dbReference type="Gene3D" id="3.30.420.250">
    <property type="match status" value="1"/>
</dbReference>
<gene>
    <name evidence="1" type="ORF">SAE01_09760</name>
</gene>
<dbReference type="AlphaFoldDB" id="A0A512B947"/>
<reference evidence="1 2" key="1">
    <citation type="submission" date="2019-07" db="EMBL/GenBank/DDBJ databases">
        <title>Whole genome shotgun sequence of Segetibacter aerophilus NBRC 106135.</title>
        <authorList>
            <person name="Hosoyama A."/>
            <person name="Uohara A."/>
            <person name="Ohji S."/>
            <person name="Ichikawa N."/>
        </authorList>
    </citation>
    <scope>NUCLEOTIDE SEQUENCE [LARGE SCALE GENOMIC DNA]</scope>
    <source>
        <strain evidence="1 2">NBRC 106135</strain>
    </source>
</reference>
<dbReference type="Proteomes" id="UP000321513">
    <property type="component" value="Unassembled WGS sequence"/>
</dbReference>
<dbReference type="Pfam" id="PF12864">
    <property type="entry name" value="DUF3822"/>
    <property type="match status" value="1"/>
</dbReference>
<dbReference type="Gene3D" id="3.30.420.260">
    <property type="match status" value="1"/>
</dbReference>
<dbReference type="CDD" id="cd24013">
    <property type="entry name" value="ASKHA_ATPase_BT3980-like"/>
    <property type="match status" value="1"/>
</dbReference>
<organism evidence="1 2">
    <name type="scientific">Segetibacter aerophilus</name>
    <dbReference type="NCBI Taxonomy" id="670293"/>
    <lineage>
        <taxon>Bacteria</taxon>
        <taxon>Pseudomonadati</taxon>
        <taxon>Bacteroidota</taxon>
        <taxon>Chitinophagia</taxon>
        <taxon>Chitinophagales</taxon>
        <taxon>Chitinophagaceae</taxon>
        <taxon>Segetibacter</taxon>
    </lineage>
</organism>
<comment type="caution">
    <text evidence="1">The sequence shown here is derived from an EMBL/GenBank/DDBJ whole genome shotgun (WGS) entry which is preliminary data.</text>
</comment>
<accession>A0A512B947</accession>
<dbReference type="OrthoDB" id="658622at2"/>
<dbReference type="RefSeq" id="WP_147202536.1">
    <property type="nucleotide sequence ID" value="NZ_BJYT01000002.1"/>
</dbReference>
<evidence type="ECO:0008006" key="3">
    <source>
        <dbReference type="Google" id="ProtNLM"/>
    </source>
</evidence>
<protein>
    <recommendedName>
        <fullName evidence="3">DUF3822 domain-containing protein</fullName>
    </recommendedName>
</protein>
<sequence length="281" mass="32308">MPNKRFSIFSSEVFAVEEGDQLIIEIANSHVACLVTKDNKRVIAACELFTFAEGEAEKLDQLFTDISRDSKILSSTPASAKIFINNEFCVPVPIFKFSKEIAPEYLNLVYGEDFSSKINFQHVPVEPGMMNVYRVNEDLYNYLDKRFNKATFHHSYTNIIRRVTSSAALVSDEFIAVQFYDTFLIAAVMKNGVLQLIQTFAYETPEDVLYYLLNITQRFELFSETLTIKISGMIDLDFKLYRELITYFKKVIVENETVPASIPELGEHPLHYFTPFFNLAL</sequence>
<dbReference type="InterPro" id="IPR024213">
    <property type="entry name" value="DUF3822"/>
</dbReference>
<evidence type="ECO:0000313" key="2">
    <source>
        <dbReference type="Proteomes" id="UP000321513"/>
    </source>
</evidence>
<dbReference type="EMBL" id="BJYT01000002">
    <property type="protein sequence ID" value="GEO08480.1"/>
    <property type="molecule type" value="Genomic_DNA"/>
</dbReference>
<name>A0A512B947_9BACT</name>
<keyword evidence="2" id="KW-1185">Reference proteome</keyword>